<proteinExistence type="predicted"/>
<dbReference type="EMBL" id="AP021858">
    <property type="protein sequence ID" value="BBO22821.1"/>
    <property type="molecule type" value="Genomic_DNA"/>
</dbReference>
<dbReference type="Proteomes" id="UP000662873">
    <property type="component" value="Chromosome"/>
</dbReference>
<dbReference type="SUPFAM" id="SSF53474">
    <property type="entry name" value="alpha/beta-Hydrolases"/>
    <property type="match status" value="1"/>
</dbReference>
<dbReference type="GO" id="GO:0008236">
    <property type="term" value="F:serine-type peptidase activity"/>
    <property type="evidence" value="ECO:0007669"/>
    <property type="project" value="InterPro"/>
</dbReference>
<reference evidence="3" key="1">
    <citation type="journal article" name="DNA Res.">
        <title>The physiological potential of anammox bacteria as revealed by their core genome structure.</title>
        <authorList>
            <person name="Okubo T."/>
            <person name="Toyoda A."/>
            <person name="Fukuhara K."/>
            <person name="Uchiyama I."/>
            <person name="Harigaya Y."/>
            <person name="Kuroiwa M."/>
            <person name="Suzuki T."/>
            <person name="Murakami Y."/>
            <person name="Suwa Y."/>
            <person name="Takami H."/>
        </authorList>
    </citation>
    <scope>NUCLEOTIDE SEQUENCE</scope>
    <source>
        <strain evidence="3">317325-2</strain>
    </source>
</reference>
<name>A0A809S8A5_9BACT</name>
<evidence type="ECO:0000313" key="4">
    <source>
        <dbReference type="Proteomes" id="UP000662873"/>
    </source>
</evidence>
<dbReference type="PANTHER" id="PTHR43037:SF4">
    <property type="entry name" value="PEPTIDASE S9 PROLYL OLIGOPEPTIDASE CATALYTIC DOMAIN-CONTAINING PROTEIN"/>
    <property type="match status" value="1"/>
</dbReference>
<organism evidence="3 4">
    <name type="scientific">Candidatus Nitrosymbiomonas proteolyticus</name>
    <dbReference type="NCBI Taxonomy" id="2608984"/>
    <lineage>
        <taxon>Bacteria</taxon>
        <taxon>Bacillati</taxon>
        <taxon>Armatimonadota</taxon>
        <taxon>Armatimonadota incertae sedis</taxon>
        <taxon>Candidatus Nitrosymbiomonas</taxon>
    </lineage>
</organism>
<dbReference type="InterPro" id="IPR029058">
    <property type="entry name" value="AB_hydrolase_fold"/>
</dbReference>
<dbReference type="InterPro" id="IPR050955">
    <property type="entry name" value="Plant_Biomass_Hydrol_Est"/>
</dbReference>
<evidence type="ECO:0000256" key="1">
    <source>
        <dbReference type="ARBA" id="ARBA00022729"/>
    </source>
</evidence>
<protein>
    <submittedName>
        <fullName evidence="3">Peptidase S09 prolyl oligopeptidase</fullName>
    </submittedName>
</protein>
<evidence type="ECO:0000313" key="3">
    <source>
        <dbReference type="EMBL" id="BBO22821.1"/>
    </source>
</evidence>
<dbReference type="GO" id="GO:0006508">
    <property type="term" value="P:proteolysis"/>
    <property type="evidence" value="ECO:0007669"/>
    <property type="project" value="InterPro"/>
</dbReference>
<dbReference type="InterPro" id="IPR001375">
    <property type="entry name" value="Peptidase_S9_cat"/>
</dbReference>
<gene>
    <name evidence="3" type="ORF">NPRO_04160</name>
</gene>
<feature type="domain" description="Peptidase S9 prolyl oligopeptidase catalytic" evidence="2">
    <location>
        <begin position="341"/>
        <end position="486"/>
    </location>
</feature>
<dbReference type="Gene3D" id="3.40.50.1820">
    <property type="entry name" value="alpha/beta hydrolase"/>
    <property type="match status" value="1"/>
</dbReference>
<evidence type="ECO:0000259" key="2">
    <source>
        <dbReference type="Pfam" id="PF00326"/>
    </source>
</evidence>
<dbReference type="Pfam" id="PF00326">
    <property type="entry name" value="Peptidase_S9"/>
    <property type="match status" value="1"/>
</dbReference>
<dbReference type="PANTHER" id="PTHR43037">
    <property type="entry name" value="UNNAMED PRODUCT-RELATED"/>
    <property type="match status" value="1"/>
</dbReference>
<dbReference type="AlphaFoldDB" id="A0A809S8A5"/>
<accession>A0A809S8A5</accession>
<dbReference type="KEGG" id="npy:NPRO_04160"/>
<keyword evidence="1" id="KW-0732">Signal</keyword>
<sequence length="830" mass="90391">MHLALSLVLLLSAEPAQSKLPLELREGLAIRGVTRGGRVPFPLDAVQYAIVAGTFAKPEGGAEIEFGEAKRSWERLVAEEDGSIRGSAFSGGYAYFEVERPQREIAILEATGHGMAYVNGEPLAGDPYGYGYSKLPVDLKEGPNALLFASGRGNFRAKLTPPPASAFFNLSDATLPDLLEGDSAPNWAGVILVNATRSPLTGLVVRTQVEGGKAADTEIPALEPLSTYKAAIRIVPSATTEGSTADLKLTLIHSDRMLDFQKAQLRVRGPRQTRKVTFLSQIDGSVQYYALNPATDDAPGKALILSTHGASVEAIGQADAYSPKTWANLVAPTNRRPYGFDWEDWGRKDALEVLDLASQKLQADRSRTYVTGHSMGGHGAWYLGLTFPDLFSAMAPSAGWVSFFSYAGGQRIEASTGIADLFSRAANPSDTLGLVRNSSKQNVYILHGDKDDNVPVREARSMKSALEAIGRTFRYHEQPGAGHWWDGDAAPGADCVDWPPLMEWLQAAKSEPLSGARQVEFVTFNPSVSNTMSWIRIDLQRAPLAQSSVSFRKTISGLSGVTSNVQRLSFAPEAIDSAKNPFPIEIDGQIVPVPTAGRAGAWITLKWAEGRWVFDGSRFPTESFPKHVRPFKEVFENRMIFVYGTRGTPDETAWAWAKARFDAQQFWYRGNGAPIVMADVDFKPEVHEPGPIGRDHPGLRNLILYGNADTHALWGWLLGESPLEVRRGRVRVGDRQFVGDQLACLFLQPRKGASRAMVGVVSGSGMTGFRLADRLPYFVSGVAYPDWCVFEPAVLRTGLEGVLAAGYFGTDWKLDPAQTAWREGVAASKE</sequence>